<evidence type="ECO:0000313" key="2">
    <source>
        <dbReference type="EMBL" id="RAG82745.1"/>
    </source>
</evidence>
<name>A0A2X0K0F5_9ACTN</name>
<dbReference type="InterPro" id="IPR042070">
    <property type="entry name" value="PucR_C-HTH_sf"/>
</dbReference>
<proteinExistence type="predicted"/>
<dbReference type="Gene3D" id="1.10.10.2840">
    <property type="entry name" value="PucR C-terminal helix-turn-helix domain"/>
    <property type="match status" value="1"/>
</dbReference>
<evidence type="ECO:0000259" key="1">
    <source>
        <dbReference type="Pfam" id="PF13556"/>
    </source>
</evidence>
<dbReference type="OrthoDB" id="3190266at2"/>
<dbReference type="Proteomes" id="UP000248889">
    <property type="component" value="Unassembled WGS sequence"/>
</dbReference>
<dbReference type="EMBL" id="QKYN01000105">
    <property type="protein sequence ID" value="RAG82745.1"/>
    <property type="molecule type" value="Genomic_DNA"/>
</dbReference>
<dbReference type="InterPro" id="IPR025736">
    <property type="entry name" value="PucR_C-HTH_dom"/>
</dbReference>
<dbReference type="Pfam" id="PF13556">
    <property type="entry name" value="HTH_30"/>
    <property type="match status" value="1"/>
</dbReference>
<reference evidence="2 3" key="1">
    <citation type="submission" date="2018-06" db="EMBL/GenBank/DDBJ databases">
        <title>Streptacidiphilus pinicola sp. nov., isolated from pine grove soil.</title>
        <authorList>
            <person name="Roh S.G."/>
            <person name="Park S."/>
            <person name="Kim M.-K."/>
            <person name="Yun B.-R."/>
            <person name="Park J."/>
            <person name="Kim M.J."/>
            <person name="Kim Y.S."/>
            <person name="Kim S.B."/>
        </authorList>
    </citation>
    <scope>NUCLEOTIDE SEQUENCE [LARGE SCALE GENOMIC DNA]</scope>
    <source>
        <strain evidence="2 3">MMS16-CNU450</strain>
    </source>
</reference>
<evidence type="ECO:0000313" key="3">
    <source>
        <dbReference type="Proteomes" id="UP000248889"/>
    </source>
</evidence>
<dbReference type="RefSeq" id="WP_111504823.1">
    <property type="nucleotide sequence ID" value="NZ_QKYN01000105.1"/>
</dbReference>
<accession>A0A2X0K0F5</accession>
<comment type="caution">
    <text evidence="2">The sequence shown here is derived from an EMBL/GenBank/DDBJ whole genome shotgun (WGS) entry which is preliminary data.</text>
</comment>
<organism evidence="2 3">
    <name type="scientific">Streptacidiphilus pinicola</name>
    <dbReference type="NCBI Taxonomy" id="2219663"/>
    <lineage>
        <taxon>Bacteria</taxon>
        <taxon>Bacillati</taxon>
        <taxon>Actinomycetota</taxon>
        <taxon>Actinomycetes</taxon>
        <taxon>Kitasatosporales</taxon>
        <taxon>Streptomycetaceae</taxon>
        <taxon>Streptacidiphilus</taxon>
    </lineage>
</organism>
<feature type="domain" description="PucR C-terminal helix-turn-helix" evidence="1">
    <location>
        <begin position="356"/>
        <end position="410"/>
    </location>
</feature>
<dbReference type="PANTHER" id="PTHR33744">
    <property type="entry name" value="CARBOHYDRATE DIACID REGULATOR"/>
    <property type="match status" value="1"/>
</dbReference>
<keyword evidence="3" id="KW-1185">Reference proteome</keyword>
<dbReference type="AlphaFoldDB" id="A0A2X0K0F5"/>
<dbReference type="PANTHER" id="PTHR33744:SF17">
    <property type="entry name" value="CONSERVED PROTEIN"/>
    <property type="match status" value="1"/>
</dbReference>
<dbReference type="InterPro" id="IPR051448">
    <property type="entry name" value="CdaR-like_regulators"/>
</dbReference>
<protein>
    <recommendedName>
        <fullName evidence="1">PucR C-terminal helix-turn-helix domain-containing protein</fullName>
    </recommendedName>
</protein>
<gene>
    <name evidence="2" type="ORF">DN069_25945</name>
</gene>
<sequence>MKMANLPTHSGTSEELYALADAMGAVTGGAVAIEDLDHRVLAYSTLPDQPIDEHRRKGILGRRVPYQREQIAQYREVLAAPGVVRLPLLSDDELPRVAVAIRAGQRPLGSIWAIEGAAPIDEAGERALLDGARLAALHMLRRRSAAELDLQAREDALRAALRGRRTAREVRFELGLPGQRPLALLGFAPVAPSAVSALSPDAETPADDLLVRLAAASTRHWPAVHAEASVATVGRTVYVLLPLDDTVAAFATARRLGEQAAAVLDRSVETPLRAACSRIATGPEELPDLRAEVDDILRVTTADPDAPGFATLRETHARVLLAHVGDELARRPRLRHPGVEAMLEHDRAKGTSFAASVTAWLDAVGNVGEAAARLTIHPNTLKYRLRRAGELFGIDLDHPDDRLSCWLQLRMVR</sequence>